<proteinExistence type="predicted"/>
<dbReference type="GeneID" id="36321724"/>
<feature type="region of interest" description="Disordered" evidence="1">
    <location>
        <begin position="1"/>
        <end position="60"/>
    </location>
</feature>
<sequence>MRLRPAKNGEGVDTTGTPKRANDDGTMLLESEGIHEGMPLDERRSQGSRGSHFFTPSNLPPTILSRKTAWDRVAASGQKGHLFLRIATDRQLLCCVAASRAVAQNTGHLAVARNRKEALYAVSLGSRLRCMSQCLQQCLDSGTMRVLPQPYNVAYYHISENSLDRTWYDKVERTADTAIVEIVIETAHVLSLPSLGGIFLNRSEESRTEAASSSSYKHHLDNSPSADGDKALFPGAHEASYGRRETVVLLNRNIVADYVSTSLFVEGCAGSIVAKELIAATYETYPSATGCRVFGQQTLRFGVTDPTPQRDHPNFARHAILIIHSLALEYRSVSVGTSCSLVHPNIGVKGPDSTMAHLCKTLLVGLLLYLGIEDWCHIITYSKKGFVTTE</sequence>
<dbReference type="RefSeq" id="XP_024342729.1">
    <property type="nucleotide sequence ID" value="XM_024476773.1"/>
</dbReference>
<dbReference type="Proteomes" id="UP000194127">
    <property type="component" value="Unassembled WGS sequence"/>
</dbReference>
<accession>A0A1X6NBB8</accession>
<feature type="compositionally biased region" description="Basic and acidic residues" evidence="1">
    <location>
        <begin position="32"/>
        <end position="45"/>
    </location>
</feature>
<evidence type="ECO:0000313" key="2">
    <source>
        <dbReference type="EMBL" id="OSX65935.1"/>
    </source>
</evidence>
<gene>
    <name evidence="2" type="ORF">POSPLADRAFT_1031151</name>
</gene>
<dbReference type="AlphaFoldDB" id="A0A1X6NBB8"/>
<evidence type="ECO:0000313" key="3">
    <source>
        <dbReference type="Proteomes" id="UP000194127"/>
    </source>
</evidence>
<name>A0A1X6NBB8_9APHY</name>
<dbReference type="EMBL" id="KZ110592">
    <property type="protein sequence ID" value="OSX65935.1"/>
    <property type="molecule type" value="Genomic_DNA"/>
</dbReference>
<protein>
    <submittedName>
        <fullName evidence="2">Uncharacterized protein</fullName>
    </submittedName>
</protein>
<evidence type="ECO:0000256" key="1">
    <source>
        <dbReference type="SAM" id="MobiDB-lite"/>
    </source>
</evidence>
<organism evidence="2 3">
    <name type="scientific">Postia placenta MAD-698-R-SB12</name>
    <dbReference type="NCBI Taxonomy" id="670580"/>
    <lineage>
        <taxon>Eukaryota</taxon>
        <taxon>Fungi</taxon>
        <taxon>Dikarya</taxon>
        <taxon>Basidiomycota</taxon>
        <taxon>Agaricomycotina</taxon>
        <taxon>Agaricomycetes</taxon>
        <taxon>Polyporales</taxon>
        <taxon>Adustoporiaceae</taxon>
        <taxon>Rhodonia</taxon>
    </lineage>
</organism>
<keyword evidence="3" id="KW-1185">Reference proteome</keyword>
<feature type="region of interest" description="Disordered" evidence="1">
    <location>
        <begin position="210"/>
        <end position="229"/>
    </location>
</feature>
<reference evidence="2 3" key="1">
    <citation type="submission" date="2017-04" db="EMBL/GenBank/DDBJ databases">
        <title>Genome Sequence of the Model Brown-Rot Fungus Postia placenta SB12.</title>
        <authorList>
            <consortium name="DOE Joint Genome Institute"/>
            <person name="Gaskell J."/>
            <person name="Kersten P."/>
            <person name="Larrondo L.F."/>
            <person name="Canessa P."/>
            <person name="Martinez D."/>
            <person name="Hibbett D."/>
            <person name="Schmoll M."/>
            <person name="Kubicek C.P."/>
            <person name="Martinez A.T."/>
            <person name="Yadav J."/>
            <person name="Master E."/>
            <person name="Magnuson J.K."/>
            <person name="James T."/>
            <person name="Yaver D."/>
            <person name="Berka R."/>
            <person name="Labutti K."/>
            <person name="Lipzen A."/>
            <person name="Aerts A."/>
            <person name="Barry K."/>
            <person name="Henrissat B."/>
            <person name="Blanchette R."/>
            <person name="Grigoriev I."/>
            <person name="Cullen D."/>
        </authorList>
    </citation>
    <scope>NUCLEOTIDE SEQUENCE [LARGE SCALE GENOMIC DNA]</scope>
    <source>
        <strain evidence="2 3">MAD-698-R-SB12</strain>
    </source>
</reference>